<organism evidence="1 2">
    <name type="scientific">Carboxydothermus hydrogenoformans (strain ATCC BAA-161 / DSM 6008 / Z-2901)</name>
    <dbReference type="NCBI Taxonomy" id="246194"/>
    <lineage>
        <taxon>Bacteria</taxon>
        <taxon>Bacillati</taxon>
        <taxon>Bacillota</taxon>
        <taxon>Clostridia</taxon>
        <taxon>Thermoanaerobacterales</taxon>
        <taxon>Thermoanaerobacteraceae</taxon>
        <taxon>Carboxydothermus</taxon>
    </lineage>
</organism>
<dbReference type="HOGENOM" id="CLU_3372770_0_0_9"/>
<accession>Q3AFY1</accession>
<name>Q3AFY1_CARHZ</name>
<dbReference type="InParanoid" id="Q3AFY1"/>
<keyword evidence="2" id="KW-1185">Reference proteome</keyword>
<evidence type="ECO:0000313" key="2">
    <source>
        <dbReference type="Proteomes" id="UP000002706"/>
    </source>
</evidence>
<sequence>MIITLEEVEECLNIVERIKGFILEILNQEGEKGV</sequence>
<protein>
    <submittedName>
        <fullName evidence="1">Uncharacterized protein</fullName>
    </submittedName>
</protein>
<dbReference type="AlphaFoldDB" id="Q3AFY1"/>
<gene>
    <name evidence="1" type="ordered locus">CHY_0081</name>
</gene>
<reference evidence="1 2" key="1">
    <citation type="journal article" date="2005" name="PLoS Genet.">
        <title>Life in hot carbon monoxide: the complete genome sequence of Carboxydothermus hydrogenoformans Z-2901.</title>
        <authorList>
            <person name="Wu M."/>
            <person name="Ren Q."/>
            <person name="Durkin A.S."/>
            <person name="Daugherty S.C."/>
            <person name="Brinkac L.M."/>
            <person name="Dodson R.J."/>
            <person name="Madupu R."/>
            <person name="Sullivan S.A."/>
            <person name="Kolonay J.F."/>
            <person name="Haft D.H."/>
            <person name="Nelson W.C."/>
            <person name="Tallon L.J."/>
            <person name="Jones K.M."/>
            <person name="Ulrich L.E."/>
            <person name="Gonzalez J.M."/>
            <person name="Zhulin I.B."/>
            <person name="Robb F.T."/>
            <person name="Eisen J.A."/>
        </authorList>
    </citation>
    <scope>NUCLEOTIDE SEQUENCE [LARGE SCALE GENOMIC DNA]</scope>
    <source>
        <strain evidence="2">ATCC BAA-161 / DSM 6008 / Z-2901</strain>
    </source>
</reference>
<dbReference type="KEGG" id="chy:CHY_0081"/>
<dbReference type="EMBL" id="CP000141">
    <property type="protein sequence ID" value="ABB15356.1"/>
    <property type="molecule type" value="Genomic_DNA"/>
</dbReference>
<evidence type="ECO:0000313" key="1">
    <source>
        <dbReference type="EMBL" id="ABB15356.1"/>
    </source>
</evidence>
<dbReference type="STRING" id="246194.CHY_0081"/>
<proteinExistence type="predicted"/>
<dbReference type="Proteomes" id="UP000002706">
    <property type="component" value="Chromosome"/>
</dbReference>